<proteinExistence type="predicted"/>
<evidence type="ECO:0000313" key="1">
    <source>
        <dbReference type="EnsemblMetazoa" id="GPPI005949-PA"/>
    </source>
</evidence>
<dbReference type="VEuPathDB" id="VectorBase:GPPI005949"/>
<evidence type="ECO:0000313" key="2">
    <source>
        <dbReference type="Proteomes" id="UP000092460"/>
    </source>
</evidence>
<keyword evidence="2" id="KW-1185">Reference proteome</keyword>
<dbReference type="EnsemblMetazoa" id="GPPI005949-RA">
    <property type="protein sequence ID" value="GPPI005949-PA"/>
    <property type="gene ID" value="GPPI005949"/>
</dbReference>
<dbReference type="Proteomes" id="UP000092460">
    <property type="component" value="Unassembled WGS sequence"/>
</dbReference>
<protein>
    <submittedName>
        <fullName evidence="1">Uncharacterized protein</fullName>
    </submittedName>
</protein>
<reference evidence="2" key="1">
    <citation type="submission" date="2015-01" db="EMBL/GenBank/DDBJ databases">
        <authorList>
            <person name="Aksoy S."/>
            <person name="Warren W."/>
            <person name="Wilson R.K."/>
        </authorList>
    </citation>
    <scope>NUCLEOTIDE SEQUENCE [LARGE SCALE GENOMIC DNA]</scope>
    <source>
        <strain evidence="2">IAEA</strain>
    </source>
</reference>
<dbReference type="AlphaFoldDB" id="A0A1B0ARI4"/>
<name>A0A1B0ARI4_9MUSC</name>
<dbReference type="EMBL" id="JXJN01002454">
    <property type="status" value="NOT_ANNOTATED_CDS"/>
    <property type="molecule type" value="Genomic_DNA"/>
</dbReference>
<organism evidence="1 2">
    <name type="scientific">Glossina palpalis gambiensis</name>
    <dbReference type="NCBI Taxonomy" id="67801"/>
    <lineage>
        <taxon>Eukaryota</taxon>
        <taxon>Metazoa</taxon>
        <taxon>Ecdysozoa</taxon>
        <taxon>Arthropoda</taxon>
        <taxon>Hexapoda</taxon>
        <taxon>Insecta</taxon>
        <taxon>Pterygota</taxon>
        <taxon>Neoptera</taxon>
        <taxon>Endopterygota</taxon>
        <taxon>Diptera</taxon>
        <taxon>Brachycera</taxon>
        <taxon>Muscomorpha</taxon>
        <taxon>Hippoboscoidea</taxon>
        <taxon>Glossinidae</taxon>
        <taxon>Glossina</taxon>
    </lineage>
</organism>
<sequence length="119" mass="13235">MHTYSYTDFAGVAVESYNNLNFSITGISLLRLFSQVNQLKALHYERISKNMCTYACMGSVICNSKFASETAGSTTPSFGNSIIGRKSTAKSQVAKRINARRLTAGLVKIENWRRLIEQS</sequence>
<accession>A0A1B0ARI4</accession>
<reference evidence="1" key="2">
    <citation type="submission" date="2020-05" db="UniProtKB">
        <authorList>
            <consortium name="EnsemblMetazoa"/>
        </authorList>
    </citation>
    <scope>IDENTIFICATION</scope>
    <source>
        <strain evidence="1">IAEA</strain>
    </source>
</reference>